<gene>
    <name evidence="5" type="ORF">ABIE13_004362</name>
</gene>
<reference evidence="5 6" key="1">
    <citation type="submission" date="2024-06" db="EMBL/GenBank/DDBJ databases">
        <title>Sorghum-associated microbial communities from plants grown in Nebraska, USA.</title>
        <authorList>
            <person name="Schachtman D."/>
        </authorList>
    </citation>
    <scope>NUCLEOTIDE SEQUENCE [LARGE SCALE GENOMIC DNA]</scope>
    <source>
        <strain evidence="5 6">2709</strain>
    </source>
</reference>
<name>A0ABV2QDY3_9BURK</name>
<feature type="signal peptide" evidence="2">
    <location>
        <begin position="1"/>
        <end position="27"/>
    </location>
</feature>
<organism evidence="5 6">
    <name type="scientific">Ottowia thiooxydans</name>
    <dbReference type="NCBI Taxonomy" id="219182"/>
    <lineage>
        <taxon>Bacteria</taxon>
        <taxon>Pseudomonadati</taxon>
        <taxon>Pseudomonadota</taxon>
        <taxon>Betaproteobacteria</taxon>
        <taxon>Burkholderiales</taxon>
        <taxon>Comamonadaceae</taxon>
        <taxon>Ottowia</taxon>
    </lineage>
</organism>
<dbReference type="EMBL" id="JBEPSH010000008">
    <property type="protein sequence ID" value="MET4579239.1"/>
    <property type="molecule type" value="Genomic_DNA"/>
</dbReference>
<dbReference type="NCBIfam" id="TIGR04174">
    <property type="entry name" value="IPTL_CTERM"/>
    <property type="match status" value="1"/>
</dbReference>
<dbReference type="Proteomes" id="UP001549320">
    <property type="component" value="Unassembled WGS sequence"/>
</dbReference>
<dbReference type="Pfam" id="PF18203">
    <property type="entry name" value="IPTL-CTERM"/>
    <property type="match status" value="1"/>
</dbReference>
<evidence type="ECO:0000259" key="4">
    <source>
        <dbReference type="Pfam" id="PF18203"/>
    </source>
</evidence>
<dbReference type="RefSeq" id="WP_354447129.1">
    <property type="nucleotide sequence ID" value="NZ_JBEPSH010000008.1"/>
</dbReference>
<feature type="chain" id="PRO_5045574092" description="IPTL-CTERM protein sorting domain-containing protein" evidence="2">
    <location>
        <begin position="28"/>
        <end position="680"/>
    </location>
</feature>
<keyword evidence="1" id="KW-1133">Transmembrane helix</keyword>
<evidence type="ECO:0000313" key="6">
    <source>
        <dbReference type="Proteomes" id="UP001549320"/>
    </source>
</evidence>
<keyword evidence="1" id="KW-0812">Transmembrane</keyword>
<evidence type="ECO:0000256" key="2">
    <source>
        <dbReference type="SAM" id="SignalP"/>
    </source>
</evidence>
<evidence type="ECO:0000256" key="1">
    <source>
        <dbReference type="SAM" id="Phobius"/>
    </source>
</evidence>
<evidence type="ECO:0008006" key="7">
    <source>
        <dbReference type="Google" id="ProtNLM"/>
    </source>
</evidence>
<keyword evidence="1" id="KW-0472">Membrane</keyword>
<feature type="transmembrane region" description="Helical" evidence="1">
    <location>
        <begin position="657"/>
        <end position="674"/>
    </location>
</feature>
<keyword evidence="6" id="KW-1185">Reference proteome</keyword>
<keyword evidence="2" id="KW-0732">Signal</keyword>
<dbReference type="InterPro" id="IPR026442">
    <property type="entry name" value="IPTL_CTERM"/>
</dbReference>
<feature type="domain" description="IPTL-CTERM protein sorting" evidence="4">
    <location>
        <begin position="653"/>
        <end position="679"/>
    </location>
</feature>
<comment type="caution">
    <text evidence="5">The sequence shown here is derived from an EMBL/GenBank/DDBJ whole genome shotgun (WGS) entry which is preliminary data.</text>
</comment>
<feature type="domain" description="Lcl C-terminal" evidence="3">
    <location>
        <begin position="101"/>
        <end position="216"/>
    </location>
</feature>
<evidence type="ECO:0000313" key="5">
    <source>
        <dbReference type="EMBL" id="MET4579239.1"/>
    </source>
</evidence>
<accession>A0ABV2QDY3</accession>
<protein>
    <recommendedName>
        <fullName evidence="7">IPTL-CTERM protein sorting domain-containing protein</fullName>
    </recommendedName>
</protein>
<proteinExistence type="predicted"/>
<dbReference type="Pfam" id="PF07603">
    <property type="entry name" value="Lcl_C"/>
    <property type="match status" value="1"/>
</dbReference>
<evidence type="ECO:0000259" key="3">
    <source>
        <dbReference type="Pfam" id="PF07603"/>
    </source>
</evidence>
<sequence>MGSAIQRFLSLLLWSLCAFTLQGQAQAVELNDTGLIVNQTFGRDVWARDGRLQKIGGGAAGFDFTRLCWNGEAEGQPNCTGILVPNYSNTPVTGSKTDWACVRDNVTGLVWSVQSRGADLTRDDNVKPWAEERVAGPSSGHNQRNRCGINTNWRMPAYDELLSIVHFGAESGSPRIDRNYFPGKLSTINVLDYYDIQWTSTENWRNREKSRLIPFSGDITVDQLEVVTPRISYRPVWNPNGNGIDHGLMMAFPSSRSVRPAWQCCTSAGDIFPTVTIANFLKLEGFNDWRPANLKEIYSLLPNFMAPSAYIVWRSLGHIDLQHNYGWYFGPALGVGKSEAELYRAGRGPARVSVGAELPVRGGSVHSGYLSERPSVTLSVVTHPGGSTQCSSVGEMLYGTAVQCKPLPEEGFAFYDFVYGLRKDRSNTNCTPFNSDRVRSIGTEYAGHVIFERDGTLNIPSLNVSCSVEYKFEQTQSLVKTDVTPAVGGQMSCTGNGAKGWVEIGGTGSCTAVANPGYAVRSISGCGGVASPGGNYTTAEVSKSCTVTAAFAQTQTIGFAEPVVPAFAPGGTFELSASTTSGLPVSFSAAPANICMLVNSTVTMLAPGTCSVTASQAGNGEVDPAPPVTRSLRFVAPGDGDGDGNGADPGIRAVPTLGGWSLALISLLAAVFGIRRARRT</sequence>
<dbReference type="InterPro" id="IPR011460">
    <property type="entry name" value="Lcl_C"/>
</dbReference>